<name>A0AAD7H3A5_9AGAR</name>
<comment type="function">
    <text evidence="1">Required for selective autophagic degradation of the nucleus (nucleophagy) as well as for mitophagy which contributes to regulate mitochondrial quantity and quality by eliminating the mitochondria to a basal level to fulfill cellular energy requirements and preventing excess ROS production.</text>
</comment>
<dbReference type="EC" id="3.4.22.-" evidence="1"/>
<comment type="similarity">
    <text evidence="1">Belongs to the peptidase C54 family.</text>
</comment>
<proteinExistence type="inferred from homology"/>
<dbReference type="GO" id="GO:0008234">
    <property type="term" value="F:cysteine-type peptidase activity"/>
    <property type="evidence" value="ECO:0007669"/>
    <property type="project" value="InterPro"/>
</dbReference>
<dbReference type="Proteomes" id="UP001215598">
    <property type="component" value="Unassembled WGS sequence"/>
</dbReference>
<organism evidence="3 4">
    <name type="scientific">Mycena metata</name>
    <dbReference type="NCBI Taxonomy" id="1033252"/>
    <lineage>
        <taxon>Eukaryota</taxon>
        <taxon>Fungi</taxon>
        <taxon>Dikarya</taxon>
        <taxon>Basidiomycota</taxon>
        <taxon>Agaricomycotina</taxon>
        <taxon>Agaricomycetes</taxon>
        <taxon>Agaricomycetidae</taxon>
        <taxon>Agaricales</taxon>
        <taxon>Marasmiineae</taxon>
        <taxon>Mycenaceae</taxon>
        <taxon>Mycena</taxon>
    </lineage>
</organism>
<protein>
    <recommendedName>
        <fullName evidence="1">Cysteine protease</fullName>
        <ecNumber evidence="1">3.4.22.-</ecNumber>
    </recommendedName>
</protein>
<comment type="caution">
    <text evidence="3">The sequence shown here is derived from an EMBL/GenBank/DDBJ whole genome shotgun (WGS) entry which is preliminary data.</text>
</comment>
<accession>A0AAD7H3A5</accession>
<sequence length="118" mass="12970">MRGFVPYVGRIPYADTFPRACLEGLTPENAAQRDFFRGEGGAGCCRFIFFPFFEPPPSRRHHLGQEKWFSLPLPNALSGTKGWTSDTGWGCMLRTGQGLLASALGRVGGLSMTWITAI</sequence>
<keyword evidence="1" id="KW-0378">Hydrolase</keyword>
<gene>
    <name evidence="3" type="ORF">B0H16DRAFT_1480434</name>
</gene>
<dbReference type="EMBL" id="JARKIB010000399">
    <property type="protein sequence ID" value="KAJ7711326.1"/>
    <property type="molecule type" value="Genomic_DNA"/>
</dbReference>
<dbReference type="GO" id="GO:0019786">
    <property type="term" value="F:protein-phosphatidylethanolamide deconjugating activity"/>
    <property type="evidence" value="ECO:0007669"/>
    <property type="project" value="InterPro"/>
</dbReference>
<evidence type="ECO:0000259" key="2">
    <source>
        <dbReference type="Pfam" id="PF03416"/>
    </source>
</evidence>
<feature type="domain" description="Peptidase C54 catalytic" evidence="2">
    <location>
        <begin position="80"/>
        <end position="106"/>
    </location>
</feature>
<evidence type="ECO:0000313" key="3">
    <source>
        <dbReference type="EMBL" id="KAJ7711326.1"/>
    </source>
</evidence>
<comment type="subcellular location">
    <subcellularLocation>
        <location evidence="1">Nucleus</location>
    </subcellularLocation>
    <subcellularLocation>
        <location evidence="1">Cytoplasm</location>
    </subcellularLocation>
</comment>
<dbReference type="GO" id="GO:0005737">
    <property type="term" value="C:cytoplasm"/>
    <property type="evidence" value="ECO:0007669"/>
    <property type="project" value="UniProtKB-SubCell"/>
</dbReference>
<dbReference type="SUPFAM" id="SSF54001">
    <property type="entry name" value="Cysteine proteinases"/>
    <property type="match status" value="1"/>
</dbReference>
<evidence type="ECO:0000256" key="1">
    <source>
        <dbReference type="RuleBase" id="RU363115"/>
    </source>
</evidence>
<reference evidence="3" key="1">
    <citation type="submission" date="2023-03" db="EMBL/GenBank/DDBJ databases">
        <title>Massive genome expansion in bonnet fungi (Mycena s.s.) driven by repeated elements and novel gene families across ecological guilds.</title>
        <authorList>
            <consortium name="Lawrence Berkeley National Laboratory"/>
            <person name="Harder C.B."/>
            <person name="Miyauchi S."/>
            <person name="Viragh M."/>
            <person name="Kuo A."/>
            <person name="Thoen E."/>
            <person name="Andreopoulos B."/>
            <person name="Lu D."/>
            <person name="Skrede I."/>
            <person name="Drula E."/>
            <person name="Henrissat B."/>
            <person name="Morin E."/>
            <person name="Kohler A."/>
            <person name="Barry K."/>
            <person name="LaButti K."/>
            <person name="Morin E."/>
            <person name="Salamov A."/>
            <person name="Lipzen A."/>
            <person name="Mereny Z."/>
            <person name="Hegedus B."/>
            <person name="Baldrian P."/>
            <person name="Stursova M."/>
            <person name="Weitz H."/>
            <person name="Taylor A."/>
            <person name="Grigoriev I.V."/>
            <person name="Nagy L.G."/>
            <person name="Martin F."/>
            <person name="Kauserud H."/>
        </authorList>
    </citation>
    <scope>NUCLEOTIDE SEQUENCE</scope>
    <source>
        <strain evidence="3">CBHHK182m</strain>
    </source>
</reference>
<keyword evidence="1" id="KW-0963">Cytoplasm</keyword>
<keyword evidence="4" id="KW-1185">Reference proteome</keyword>
<dbReference type="GO" id="GO:0005634">
    <property type="term" value="C:nucleus"/>
    <property type="evidence" value="ECO:0007669"/>
    <property type="project" value="UniProtKB-SubCell"/>
</dbReference>
<keyword evidence="1" id="KW-0539">Nucleus</keyword>
<dbReference type="Pfam" id="PF03416">
    <property type="entry name" value="Peptidase_C54"/>
    <property type="match status" value="1"/>
</dbReference>
<dbReference type="InterPro" id="IPR038765">
    <property type="entry name" value="Papain-like_cys_pep_sf"/>
</dbReference>
<evidence type="ECO:0000313" key="4">
    <source>
        <dbReference type="Proteomes" id="UP001215598"/>
    </source>
</evidence>
<dbReference type="GO" id="GO:0006508">
    <property type="term" value="P:proteolysis"/>
    <property type="evidence" value="ECO:0007669"/>
    <property type="project" value="UniProtKB-KW"/>
</dbReference>
<dbReference type="InterPro" id="IPR046792">
    <property type="entry name" value="Peptidase_C54_cat"/>
</dbReference>
<dbReference type="AlphaFoldDB" id="A0AAD7H3A5"/>
<keyword evidence="1" id="KW-0645">Protease</keyword>